<keyword evidence="1" id="KW-0413">Isomerase</keyword>
<dbReference type="GO" id="GO:0016853">
    <property type="term" value="F:isomerase activity"/>
    <property type="evidence" value="ECO:0007669"/>
    <property type="project" value="UniProtKB-KW"/>
</dbReference>
<keyword evidence="2" id="KW-1185">Reference proteome</keyword>
<sequence>MFNFSIKVDGRAAAGLLQQIELCSELQISNLEIDDDVGGQPIVELTGAELERYRSLLIEHHKKIVLLNGSKPAIDYDYYKKLLTKALQLQAEHIKIPAIGQEADEEVETEALCRLVQAAKAYGIGLVVENDSSTTLSDDRGVTAFYGRMKDGNTGIVFNPLEFVRRKAHPFFHVYYSSKLKGDIRFLRVNDGLFADGRPVLPGQGNAEVKELASILLKRSYRGYFSFTPYMEEKTDEAGYRSMLDSFKKMLKEL</sequence>
<dbReference type="Gene3D" id="3.20.20.150">
    <property type="entry name" value="Divalent-metal-dependent TIM barrel enzymes"/>
    <property type="match status" value="1"/>
</dbReference>
<dbReference type="AlphaFoldDB" id="A0A5C4SZK3"/>
<comment type="caution">
    <text evidence="1">The sequence shown here is derived from an EMBL/GenBank/DDBJ whole genome shotgun (WGS) entry which is preliminary data.</text>
</comment>
<name>A0A5C4SZK3_9BACL</name>
<evidence type="ECO:0000313" key="1">
    <source>
        <dbReference type="EMBL" id="TNJ62000.1"/>
    </source>
</evidence>
<dbReference type="Proteomes" id="UP000307943">
    <property type="component" value="Unassembled WGS sequence"/>
</dbReference>
<protein>
    <submittedName>
        <fullName evidence="1">Sugar phosphate isomerase/epimerase</fullName>
    </submittedName>
</protein>
<dbReference type="OrthoDB" id="2583558at2"/>
<gene>
    <name evidence="1" type="ORF">FE784_33170</name>
</gene>
<organism evidence="1 2">
    <name type="scientific">Paenibacillus hemerocallicola</name>
    <dbReference type="NCBI Taxonomy" id="1172614"/>
    <lineage>
        <taxon>Bacteria</taxon>
        <taxon>Bacillati</taxon>
        <taxon>Bacillota</taxon>
        <taxon>Bacilli</taxon>
        <taxon>Bacillales</taxon>
        <taxon>Paenibacillaceae</taxon>
        <taxon>Paenibacillus</taxon>
    </lineage>
</organism>
<accession>A0A5C4SZK3</accession>
<dbReference type="EMBL" id="VDCQ01000068">
    <property type="protein sequence ID" value="TNJ62000.1"/>
    <property type="molecule type" value="Genomic_DNA"/>
</dbReference>
<reference evidence="1 2" key="1">
    <citation type="submission" date="2019-05" db="EMBL/GenBank/DDBJ databases">
        <title>We sequenced the genome of Paenibacillus hemerocallicola KCTC 33185 for further insight into its adaptation and study the phylogeny of Paenibacillus.</title>
        <authorList>
            <person name="Narsing Rao M.P."/>
        </authorList>
    </citation>
    <scope>NUCLEOTIDE SEQUENCE [LARGE SCALE GENOMIC DNA]</scope>
    <source>
        <strain evidence="1 2">KCTC 33185</strain>
    </source>
</reference>
<dbReference type="InterPro" id="IPR036237">
    <property type="entry name" value="Xyl_isomerase-like_sf"/>
</dbReference>
<proteinExistence type="predicted"/>
<dbReference type="RefSeq" id="WP_139606545.1">
    <property type="nucleotide sequence ID" value="NZ_VDCQ01000068.1"/>
</dbReference>
<evidence type="ECO:0000313" key="2">
    <source>
        <dbReference type="Proteomes" id="UP000307943"/>
    </source>
</evidence>
<dbReference type="SUPFAM" id="SSF51658">
    <property type="entry name" value="Xylose isomerase-like"/>
    <property type="match status" value="1"/>
</dbReference>